<evidence type="ECO:0000313" key="3">
    <source>
        <dbReference type="Proteomes" id="UP001211987"/>
    </source>
</evidence>
<name>A0AB35IMS1_9FIRM</name>
<dbReference type="InterPro" id="IPR007492">
    <property type="entry name" value="LytTR_DNA-bd_dom"/>
</dbReference>
<keyword evidence="2" id="KW-0238">DNA-binding</keyword>
<comment type="caution">
    <text evidence="2">The sequence shown here is derived from an EMBL/GenBank/DDBJ whole genome shotgun (WGS) entry which is preliminary data.</text>
</comment>
<sequence length="216" mass="25317">MIRIAMAIKNQDIKNILKIELLKLCDDLQIMDYQEAVNYDVYMMEIKNIAEIENLKRIRLEDYQQIIVLIGLEDLELIKKGYELEAFNYIRTNKFIEDIDNLMSQLGDVMVKRFKTYQIQNSGTISKVRISSINYVESFRHYIHIHANSGEYIERKNISEFVCQMKNENFIQIHKSYAVNLHAVIKIAANCVELVDGSILPIGNSFKKQLIELFDK</sequence>
<evidence type="ECO:0000259" key="1">
    <source>
        <dbReference type="PROSITE" id="PS50930"/>
    </source>
</evidence>
<evidence type="ECO:0000313" key="2">
    <source>
        <dbReference type="EMBL" id="MDB7085392.1"/>
    </source>
</evidence>
<dbReference type="Gene3D" id="2.40.50.1020">
    <property type="entry name" value="LytTr DNA-binding domain"/>
    <property type="match status" value="1"/>
</dbReference>
<dbReference type="RefSeq" id="WP_003534809.1">
    <property type="nucleotide sequence ID" value="NZ_AP031443.1"/>
</dbReference>
<protein>
    <submittedName>
        <fullName evidence="2">LytTR family DNA-binding domain-containing protein</fullName>
    </submittedName>
</protein>
<dbReference type="GeneID" id="64196613"/>
<dbReference type="Proteomes" id="UP001211987">
    <property type="component" value="Unassembled WGS sequence"/>
</dbReference>
<dbReference type="Pfam" id="PF04397">
    <property type="entry name" value="LytTR"/>
    <property type="match status" value="1"/>
</dbReference>
<reference evidence="2" key="1">
    <citation type="submission" date="2023-01" db="EMBL/GenBank/DDBJ databases">
        <title>Human gut microbiome strain richness.</title>
        <authorList>
            <person name="Chen-Liaw A."/>
        </authorList>
    </citation>
    <scope>NUCLEOTIDE SEQUENCE</scope>
    <source>
        <strain evidence="2">1001217st2_G6_1001217B_191108</strain>
    </source>
</reference>
<organism evidence="2 3">
    <name type="scientific">Thomasclavelia ramosa</name>
    <dbReference type="NCBI Taxonomy" id="1547"/>
    <lineage>
        <taxon>Bacteria</taxon>
        <taxon>Bacillati</taxon>
        <taxon>Bacillota</taxon>
        <taxon>Erysipelotrichia</taxon>
        <taxon>Erysipelotrichales</taxon>
        <taxon>Coprobacillaceae</taxon>
        <taxon>Thomasclavelia</taxon>
    </lineage>
</organism>
<dbReference type="GO" id="GO:0003677">
    <property type="term" value="F:DNA binding"/>
    <property type="evidence" value="ECO:0007669"/>
    <property type="project" value="UniProtKB-KW"/>
</dbReference>
<dbReference type="EMBL" id="JAQLKE010000038">
    <property type="protein sequence ID" value="MDB7085392.1"/>
    <property type="molecule type" value="Genomic_DNA"/>
</dbReference>
<proteinExistence type="predicted"/>
<gene>
    <name evidence="2" type="ORF">PM738_16415</name>
</gene>
<accession>A0AB35IMS1</accession>
<dbReference type="SMART" id="SM00850">
    <property type="entry name" value="LytTR"/>
    <property type="match status" value="1"/>
</dbReference>
<dbReference type="AlphaFoldDB" id="A0AB35IMS1"/>
<feature type="domain" description="HTH LytTR-type" evidence="1">
    <location>
        <begin position="127"/>
        <end position="216"/>
    </location>
</feature>
<dbReference type="PROSITE" id="PS50930">
    <property type="entry name" value="HTH_LYTTR"/>
    <property type="match status" value="1"/>
</dbReference>